<protein>
    <submittedName>
        <fullName evidence="2">PrsW family intramembrane metalloprotease</fullName>
    </submittedName>
</protein>
<feature type="transmembrane region" description="Helical" evidence="1">
    <location>
        <begin position="252"/>
        <end position="270"/>
    </location>
</feature>
<dbReference type="GO" id="GO:0008237">
    <property type="term" value="F:metallopeptidase activity"/>
    <property type="evidence" value="ECO:0007669"/>
    <property type="project" value="UniProtKB-KW"/>
</dbReference>
<dbReference type="HOGENOM" id="CLU_084480_0_0_9"/>
<keyword evidence="1" id="KW-1133">Transmembrane helix</keyword>
<dbReference type="AlphaFoldDB" id="A0A0A8HP13"/>
<feature type="transmembrane region" description="Helical" evidence="1">
    <location>
        <begin position="124"/>
        <end position="142"/>
    </location>
</feature>
<dbReference type="EMBL" id="QXVO01000044">
    <property type="protein sequence ID" value="RIO43386.1"/>
    <property type="molecule type" value="Genomic_DNA"/>
</dbReference>
<feature type="transmembrane region" description="Helical" evidence="1">
    <location>
        <begin position="223"/>
        <end position="240"/>
    </location>
</feature>
<dbReference type="GO" id="GO:0006508">
    <property type="term" value="P:proteolysis"/>
    <property type="evidence" value="ECO:0007669"/>
    <property type="project" value="UniProtKB-KW"/>
</dbReference>
<dbReference type="InterPro" id="IPR026898">
    <property type="entry name" value="PrsW"/>
</dbReference>
<evidence type="ECO:0000313" key="3">
    <source>
        <dbReference type="Proteomes" id="UP000285625"/>
    </source>
</evidence>
<reference evidence="2 3" key="1">
    <citation type="journal article" date="2016" name="Front. Microbiol.">
        <title>Comprehensive Phylogenetic Analysis of Bovine Non-aureus Staphylococci Species Based on Whole-Genome Sequencing.</title>
        <authorList>
            <person name="Naushad S."/>
            <person name="Barkema H.W."/>
            <person name="Luby C."/>
            <person name="Condas L.A."/>
            <person name="Nobrega D.B."/>
            <person name="Carson D.A."/>
            <person name="De Buck J."/>
        </authorList>
    </citation>
    <scope>NUCLEOTIDE SEQUENCE [LARGE SCALE GENOMIC DNA]</scope>
    <source>
        <strain evidence="2 3">SNUC 5959</strain>
    </source>
</reference>
<sequence length="287" mass="32116">MKKFLKKYKYHALVIFAVWSFISGFKLYYTNFGKPNGFEEKYPLFLLNIALIAIYAIPLILLARYLTKRFEISKKVVTLSWIMGLTASLYLSGIGHLFVALFWIKVINPPQSFINQWGAAVSGPFAEEFGKGLTVLIILLLFKKMDLKHALVSGMIVGLSFQIIEDCIFTFRNVFVANGEGFATLIERIVHAGGTHWTFSILFAVGMVALIAKNTGFSKIQGVFWLIMGIFAHFLVNSPFNDGIDSKTGEVTVLILTFNLCLAIAAIKSVDKIESKKTEDACQEKTK</sequence>
<keyword evidence="2" id="KW-0645">Protease</keyword>
<feature type="transmembrane region" description="Helical" evidence="1">
    <location>
        <begin position="12"/>
        <end position="30"/>
    </location>
</feature>
<keyword evidence="2" id="KW-0482">Metalloprotease</keyword>
<keyword evidence="2" id="KW-0378">Hydrolase</keyword>
<accession>A0A0A8HP13</accession>
<evidence type="ECO:0000313" key="2">
    <source>
        <dbReference type="EMBL" id="RIO43386.1"/>
    </source>
</evidence>
<gene>
    <name evidence="2" type="ORF">BUZ57_10910</name>
</gene>
<dbReference type="Pfam" id="PF13367">
    <property type="entry name" value="PrsW-protease"/>
    <property type="match status" value="1"/>
</dbReference>
<dbReference type="GeneID" id="41072927"/>
<comment type="caution">
    <text evidence="2">The sequence shown here is derived from an EMBL/GenBank/DDBJ whole genome shotgun (WGS) entry which is preliminary data.</text>
</comment>
<feature type="transmembrane region" description="Helical" evidence="1">
    <location>
        <begin position="191"/>
        <end position="211"/>
    </location>
</feature>
<dbReference type="Proteomes" id="UP000285625">
    <property type="component" value="Unassembled WGS sequence"/>
</dbReference>
<feature type="transmembrane region" description="Helical" evidence="1">
    <location>
        <begin position="149"/>
        <end position="171"/>
    </location>
</feature>
<name>A0A0A8HP13_STAHY</name>
<organism evidence="2 3">
    <name type="scientific">Staphylococcus hyicus</name>
    <dbReference type="NCBI Taxonomy" id="1284"/>
    <lineage>
        <taxon>Bacteria</taxon>
        <taxon>Bacillati</taxon>
        <taxon>Bacillota</taxon>
        <taxon>Bacilli</taxon>
        <taxon>Bacillales</taxon>
        <taxon>Staphylococcaceae</taxon>
        <taxon>Staphylococcus</taxon>
    </lineage>
</organism>
<keyword evidence="1" id="KW-0472">Membrane</keyword>
<dbReference type="RefSeq" id="WP_039645135.1">
    <property type="nucleotide sequence ID" value="NZ_CP008747.1"/>
</dbReference>
<dbReference type="KEGG" id="shu:SHYC_05655"/>
<proteinExistence type="predicted"/>
<feature type="transmembrane region" description="Helical" evidence="1">
    <location>
        <begin position="42"/>
        <end position="66"/>
    </location>
</feature>
<feature type="transmembrane region" description="Helical" evidence="1">
    <location>
        <begin position="78"/>
        <end position="104"/>
    </location>
</feature>
<evidence type="ECO:0000256" key="1">
    <source>
        <dbReference type="SAM" id="Phobius"/>
    </source>
</evidence>
<keyword evidence="1" id="KW-0812">Transmembrane</keyword>